<accession>A0ACC2WV81</accession>
<keyword evidence="2" id="KW-1185">Reference proteome</keyword>
<protein>
    <submittedName>
        <fullName evidence="1">Uncharacterized protein</fullName>
    </submittedName>
</protein>
<name>A0ACC2WV81_9TREE</name>
<dbReference type="EMBL" id="JASBWS010000005">
    <property type="protein sequence ID" value="KAJ9115673.1"/>
    <property type="molecule type" value="Genomic_DNA"/>
</dbReference>
<evidence type="ECO:0000313" key="1">
    <source>
        <dbReference type="EMBL" id="KAJ9115673.1"/>
    </source>
</evidence>
<comment type="caution">
    <text evidence="1">The sequence shown here is derived from an EMBL/GenBank/DDBJ whole genome shotgun (WGS) entry which is preliminary data.</text>
</comment>
<reference evidence="1" key="1">
    <citation type="submission" date="2023-04" db="EMBL/GenBank/DDBJ databases">
        <title>Draft Genome sequencing of Naganishia species isolated from polar environments using Oxford Nanopore Technology.</title>
        <authorList>
            <person name="Leo P."/>
            <person name="Venkateswaran K."/>
        </authorList>
    </citation>
    <scope>NUCLEOTIDE SEQUENCE</scope>
    <source>
        <strain evidence="1">MNA-CCFEE 5262</strain>
    </source>
</reference>
<evidence type="ECO:0000313" key="2">
    <source>
        <dbReference type="Proteomes" id="UP001230649"/>
    </source>
</evidence>
<organism evidence="1 2">
    <name type="scientific">Naganishia adeliensis</name>
    <dbReference type="NCBI Taxonomy" id="92952"/>
    <lineage>
        <taxon>Eukaryota</taxon>
        <taxon>Fungi</taxon>
        <taxon>Dikarya</taxon>
        <taxon>Basidiomycota</taxon>
        <taxon>Agaricomycotina</taxon>
        <taxon>Tremellomycetes</taxon>
        <taxon>Filobasidiales</taxon>
        <taxon>Filobasidiaceae</taxon>
        <taxon>Naganishia</taxon>
    </lineage>
</organism>
<proteinExistence type="predicted"/>
<gene>
    <name evidence="1" type="ORF">QFC20_001000</name>
</gene>
<sequence>MTCVRQPHQALPPAGFNSSGFPITADKVQDDWRTIAKEETATEDIRFSFSIWHVPTSISEPGQRKSDTAIRGRTPSRLVRPSIPFAWLPLLPLDQSTESPQARGVVETGISLSLPLTDEEQQVSTPTLIRRIPTAIVEVDEDALLAKKKQRLSLGTKEMEQEETMASWEDAGRVVSAQKARNLSGPVIRKVRMRDVDIVEDFLDQFLPEFGTGVPLRILLGATGVAALAVQDGPSLDDAKEPPMQRPEPDALDPSLPILALVLYRKTCSDFELVTTHVQAIAVRPTSRRRGLGQQLVSEALKDSREAARRPTILGAPKIRLKAEGYDDNGSREFWQRCVAGLQVSSRRIGCRRGWVGEVQL</sequence>
<dbReference type="Proteomes" id="UP001230649">
    <property type="component" value="Unassembled WGS sequence"/>
</dbReference>